<evidence type="ECO:0000256" key="1">
    <source>
        <dbReference type="SAM" id="MobiDB-lite"/>
    </source>
</evidence>
<dbReference type="PANTHER" id="PTHR36182">
    <property type="entry name" value="PROTEIN, PUTATIVE (AFU_ORTHOLOGUE AFUA_6G10930)-RELATED"/>
    <property type="match status" value="1"/>
</dbReference>
<dbReference type="PANTHER" id="PTHR36182:SF2">
    <property type="entry name" value="LYTIC POLYSACCHARIDE MONOOXYGENASE"/>
    <property type="match status" value="1"/>
</dbReference>
<feature type="domain" description="Chitin-binding type-4" evidence="3">
    <location>
        <begin position="48"/>
        <end position="162"/>
    </location>
</feature>
<dbReference type="GeneID" id="55969209"/>
<evidence type="ECO:0000313" key="4">
    <source>
        <dbReference type="EMBL" id="KAF4120543.1"/>
    </source>
</evidence>
<accession>A0A9P5CYK7</accession>
<keyword evidence="2" id="KW-0732">Signal</keyword>
<keyword evidence="5" id="KW-1185">Reference proteome</keyword>
<dbReference type="Proteomes" id="UP000749293">
    <property type="component" value="Unassembled WGS sequence"/>
</dbReference>
<feature type="compositionally biased region" description="Polar residues" evidence="1">
    <location>
        <begin position="224"/>
        <end position="252"/>
    </location>
</feature>
<proteinExistence type="predicted"/>
<evidence type="ECO:0000259" key="3">
    <source>
        <dbReference type="Pfam" id="PF03067"/>
    </source>
</evidence>
<dbReference type="OrthoDB" id="2342176at2759"/>
<dbReference type="Gene3D" id="2.70.50.70">
    <property type="match status" value="1"/>
</dbReference>
<feature type="signal peptide" evidence="2">
    <location>
        <begin position="1"/>
        <end position="17"/>
    </location>
</feature>
<feature type="region of interest" description="Disordered" evidence="1">
    <location>
        <begin position="217"/>
        <end position="252"/>
    </location>
</feature>
<organism evidence="4 5">
    <name type="scientific">Geosmithia morbida</name>
    <dbReference type="NCBI Taxonomy" id="1094350"/>
    <lineage>
        <taxon>Eukaryota</taxon>
        <taxon>Fungi</taxon>
        <taxon>Dikarya</taxon>
        <taxon>Ascomycota</taxon>
        <taxon>Pezizomycotina</taxon>
        <taxon>Sordariomycetes</taxon>
        <taxon>Hypocreomycetidae</taxon>
        <taxon>Hypocreales</taxon>
        <taxon>Bionectriaceae</taxon>
        <taxon>Geosmithia</taxon>
    </lineage>
</organism>
<name>A0A9P5CYK7_9HYPO</name>
<dbReference type="Pfam" id="PF03067">
    <property type="entry name" value="LPMO_10"/>
    <property type="match status" value="1"/>
</dbReference>
<evidence type="ECO:0000313" key="5">
    <source>
        <dbReference type="Proteomes" id="UP000749293"/>
    </source>
</evidence>
<dbReference type="RefSeq" id="XP_035319195.1">
    <property type="nucleotide sequence ID" value="XM_035464957.1"/>
</dbReference>
<feature type="chain" id="PRO_5040301797" evidence="2">
    <location>
        <begin position="18"/>
        <end position="331"/>
    </location>
</feature>
<reference evidence="4" key="1">
    <citation type="submission" date="2020-03" db="EMBL/GenBank/DDBJ databases">
        <title>Site-based positive gene gene selection in Geosmithia morbida across the United States reveals a broad range of putative effectors and factors for local host and environmental adapation.</title>
        <authorList>
            <person name="Onufrak A."/>
            <person name="Murdoch R.W."/>
            <person name="Gazis R."/>
            <person name="Huff M."/>
            <person name="Staton M."/>
            <person name="Klingeman W."/>
            <person name="Hadziabdic D."/>
        </authorList>
    </citation>
    <scope>NUCLEOTIDE SEQUENCE</scope>
    <source>
        <strain evidence="4">1262</strain>
    </source>
</reference>
<gene>
    <name evidence="4" type="ORF">GMORB2_2981</name>
</gene>
<dbReference type="EMBL" id="JAANYQ010000016">
    <property type="protein sequence ID" value="KAF4120543.1"/>
    <property type="molecule type" value="Genomic_DNA"/>
</dbReference>
<protein>
    <submittedName>
        <fullName evidence="4">Chitin binding domain</fullName>
    </submittedName>
</protein>
<comment type="caution">
    <text evidence="4">The sequence shown here is derived from an EMBL/GenBank/DDBJ whole genome shotgun (WGS) entry which is preliminary data.</text>
</comment>
<sequence>MLSNVFTVMGLATVASAHIIMTNPVPYGTFENSPLDASGSNFPCQNVANPGGKAGNTYEAGSTQELAFEGTAVHGGGSCQVSVTTDLNPTKDSTWKVIKSIEGGCPARDQAGNLPGSNAAATDPYTYEFQIPDEMPSGDYVLAWSWFNKIGNREMYMNCASVEITGGSDDDSFLDTLPDMFVANIGNECSTADSKDLQFPDPGQYLAQENGATTAWGAPIGSNCGASGSTPTASDAQPTQTSEPTTTADVQPSTTAAVSISVGSGSSHTAGSACSSEGTWDCIGGSSYQRCASGVWSEVMQMAGGTTCVAGESSELSVAAAVRRRAVPLRV</sequence>
<evidence type="ECO:0000256" key="2">
    <source>
        <dbReference type="SAM" id="SignalP"/>
    </source>
</evidence>
<dbReference type="AlphaFoldDB" id="A0A9P5CYK7"/>
<dbReference type="InterPro" id="IPR004302">
    <property type="entry name" value="Cellulose/chitin-bd_N"/>
</dbReference>